<name>A0AAN6LMQ7_9PLEO</name>
<dbReference type="SUPFAM" id="SSF63829">
    <property type="entry name" value="Calcium-dependent phosphotriesterase"/>
    <property type="match status" value="1"/>
</dbReference>
<feature type="signal peptide" evidence="4">
    <location>
        <begin position="1"/>
        <end position="19"/>
    </location>
</feature>
<protein>
    <recommendedName>
        <fullName evidence="7">Major royal jelly protein</fullName>
    </recommendedName>
</protein>
<evidence type="ECO:0000313" key="5">
    <source>
        <dbReference type="EMBL" id="KAK3197526.1"/>
    </source>
</evidence>
<dbReference type="GO" id="GO:0005576">
    <property type="term" value="C:extracellular region"/>
    <property type="evidence" value="ECO:0007669"/>
    <property type="project" value="UniProtKB-SubCell"/>
</dbReference>
<keyword evidence="4" id="KW-0732">Signal</keyword>
<accession>A0AAN6LMQ7</accession>
<comment type="caution">
    <text evidence="5">The sequence shown here is derived from an EMBL/GenBank/DDBJ whole genome shotgun (WGS) entry which is preliminary data.</text>
</comment>
<keyword evidence="3" id="KW-0964">Secreted</keyword>
<evidence type="ECO:0008006" key="7">
    <source>
        <dbReference type="Google" id="ProtNLM"/>
    </source>
</evidence>
<keyword evidence="6" id="KW-1185">Reference proteome</keyword>
<dbReference type="PANTHER" id="PTHR10009">
    <property type="entry name" value="PROTEIN YELLOW-RELATED"/>
    <property type="match status" value="1"/>
</dbReference>
<dbReference type="InterPro" id="IPR017996">
    <property type="entry name" value="MRJP/yellow-related"/>
</dbReference>
<reference evidence="5 6" key="1">
    <citation type="submission" date="2021-02" db="EMBL/GenBank/DDBJ databases">
        <title>Genome assembly of Pseudopithomyces chartarum.</title>
        <authorList>
            <person name="Jauregui R."/>
            <person name="Singh J."/>
            <person name="Voisey C."/>
        </authorList>
    </citation>
    <scope>NUCLEOTIDE SEQUENCE [LARGE SCALE GENOMIC DNA]</scope>
    <source>
        <strain evidence="5 6">AGR01</strain>
    </source>
</reference>
<evidence type="ECO:0000256" key="4">
    <source>
        <dbReference type="SAM" id="SignalP"/>
    </source>
</evidence>
<dbReference type="Gene3D" id="2.120.10.30">
    <property type="entry name" value="TolB, C-terminal domain"/>
    <property type="match status" value="1"/>
</dbReference>
<comment type="similarity">
    <text evidence="2">Belongs to the major royal jelly protein family.</text>
</comment>
<sequence>MIHCKFLFYVSAFLPLMTAQFPSTCPAPLPETANSTIGVCPTDFTIIGPQLEPVHESSSPPTGLAIDPNLDLYLTYPRNSGATPNNVVKCSSFNAEEPWPSAAIQNCTAGQNVSTCFINVQNVVLDSINQLWVVDSGIPPGEKSALQYGAKIMSFTLQGELLNTYIIPEKLYYDKMNANDVRINNTLGDSGYAFITDESDAGSLLSIDLATGYTNRRLYNTTFTRADEGYVGVYDGQPIYNWNGTHKSFITTGADGIALASGNVYWGVLASRRYYYVSQAALVDDSISDEELRSYVQDPGQCGTEQAGLTADDKGRVYITASEHNAIFYVDTLQAAVNFTVNGVPPGSSNPLEPVPVEDYVVKTLVRSGLIQHADSAAIWDGWLYFCTNQLELSPGRQYNNVDARRGPFRSYRVWIGAGPAV</sequence>
<dbReference type="Proteomes" id="UP001280581">
    <property type="component" value="Unassembled WGS sequence"/>
</dbReference>
<dbReference type="PANTHER" id="PTHR10009:SF17">
    <property type="entry name" value="MAJOR ROYAL JELLY PROTEIN"/>
    <property type="match status" value="1"/>
</dbReference>
<dbReference type="Pfam" id="PF03022">
    <property type="entry name" value="MRJP"/>
    <property type="match status" value="1"/>
</dbReference>
<gene>
    <name evidence="5" type="ORF">GRF29_216g496245</name>
</gene>
<dbReference type="EMBL" id="WVTA01000018">
    <property type="protein sequence ID" value="KAK3197526.1"/>
    <property type="molecule type" value="Genomic_DNA"/>
</dbReference>
<evidence type="ECO:0000256" key="3">
    <source>
        <dbReference type="ARBA" id="ARBA00022525"/>
    </source>
</evidence>
<evidence type="ECO:0000256" key="1">
    <source>
        <dbReference type="ARBA" id="ARBA00004613"/>
    </source>
</evidence>
<evidence type="ECO:0000313" key="6">
    <source>
        <dbReference type="Proteomes" id="UP001280581"/>
    </source>
</evidence>
<dbReference type="AlphaFoldDB" id="A0AAN6LMQ7"/>
<comment type="subcellular location">
    <subcellularLocation>
        <location evidence="1">Secreted</location>
    </subcellularLocation>
</comment>
<feature type="chain" id="PRO_5042901113" description="Major royal jelly protein" evidence="4">
    <location>
        <begin position="20"/>
        <end position="422"/>
    </location>
</feature>
<evidence type="ECO:0000256" key="2">
    <source>
        <dbReference type="ARBA" id="ARBA00009127"/>
    </source>
</evidence>
<organism evidence="5 6">
    <name type="scientific">Pseudopithomyces chartarum</name>
    <dbReference type="NCBI Taxonomy" id="1892770"/>
    <lineage>
        <taxon>Eukaryota</taxon>
        <taxon>Fungi</taxon>
        <taxon>Dikarya</taxon>
        <taxon>Ascomycota</taxon>
        <taxon>Pezizomycotina</taxon>
        <taxon>Dothideomycetes</taxon>
        <taxon>Pleosporomycetidae</taxon>
        <taxon>Pleosporales</taxon>
        <taxon>Massarineae</taxon>
        <taxon>Didymosphaeriaceae</taxon>
        <taxon>Pseudopithomyces</taxon>
    </lineage>
</organism>
<dbReference type="InterPro" id="IPR011042">
    <property type="entry name" value="6-blade_b-propeller_TolB-like"/>
</dbReference>
<proteinExistence type="inferred from homology"/>